<dbReference type="Proteomes" id="UP000298058">
    <property type="component" value="Unassembled WGS sequence"/>
</dbReference>
<evidence type="ECO:0000313" key="1">
    <source>
        <dbReference type="EMBL" id="TGN18733.1"/>
    </source>
</evidence>
<dbReference type="InterPro" id="IPR011990">
    <property type="entry name" value="TPR-like_helical_dom_sf"/>
</dbReference>
<keyword evidence="2" id="KW-1185">Reference proteome</keyword>
<dbReference type="RefSeq" id="WP_135761415.1">
    <property type="nucleotide sequence ID" value="NZ_RQHW01000047.1"/>
</dbReference>
<accession>A0A4R9LWR2</accession>
<sequence length="473" mass="55865">MNELWSSLQDTKEEFLLSDKSPKRLEFRFGDEAPQVLTKDTTNHEIFSFCQKFLEKYHTNYPAPKLREDIRYALSDAYGDISLQIMAGKNLFSCFTRLRQDEPFLKIDFYYNRKTFQPYRWDHFDKSWNLYFSEEDESKSGKKDSFTRYEGKSCPKEITKDRNEIGGIDEWWYFDKCLVSKIEYDENENGFKERVCYFESGKPTHCDGVGEKEEKEAKEAELKENFALAGTMYRRAIDSLKKEFNKPSSRTCSLLKDLARIEYNTKNYTSFKSSLDEFLNIPICEKTSLDILVYKGYYQLYLSNDSKGAKKTYRQAAEVYQKDKGEENPELVMNLALAEYQDNDPLSCLASLERLNERRLQPAAKFFYYYYRGSCSLSLGKDQAALSDLKKSWDFGWEKEYQSVLSFKLALAHYKLQKQSEGKFYLEQALQSDPELLPWAEKETAFFSFFETKEGKKLKIKYYLNREQNSKNF</sequence>
<comment type="caution">
    <text evidence="1">The sequence shown here is derived from an EMBL/GenBank/DDBJ whole genome shotgun (WGS) entry which is preliminary data.</text>
</comment>
<dbReference type="Gene3D" id="1.25.40.10">
    <property type="entry name" value="Tetratricopeptide repeat domain"/>
    <property type="match status" value="1"/>
</dbReference>
<proteinExistence type="predicted"/>
<dbReference type="OrthoDB" id="322960at2"/>
<name>A0A4R9LWR2_9LEPT</name>
<reference evidence="1" key="1">
    <citation type="journal article" date="2019" name="PLoS Negl. Trop. Dis.">
        <title>Revisiting the worldwide diversity of Leptospira species in the environment.</title>
        <authorList>
            <person name="Vincent A.T."/>
            <person name="Schiettekatte O."/>
            <person name="Bourhy P."/>
            <person name="Veyrier F.J."/>
            <person name="Picardeau M."/>
        </authorList>
    </citation>
    <scope>NUCLEOTIDE SEQUENCE [LARGE SCALE GENOMIC DNA]</scope>
    <source>
        <strain evidence="1">201300427</strain>
    </source>
</reference>
<organism evidence="1 2">
    <name type="scientific">Leptospira idonii</name>
    <dbReference type="NCBI Taxonomy" id="1193500"/>
    <lineage>
        <taxon>Bacteria</taxon>
        <taxon>Pseudomonadati</taxon>
        <taxon>Spirochaetota</taxon>
        <taxon>Spirochaetia</taxon>
        <taxon>Leptospirales</taxon>
        <taxon>Leptospiraceae</taxon>
        <taxon>Leptospira</taxon>
    </lineage>
</organism>
<dbReference type="AlphaFoldDB" id="A0A4R9LWR2"/>
<gene>
    <name evidence="1" type="ORF">EHS15_15300</name>
</gene>
<dbReference type="SUPFAM" id="SSF48452">
    <property type="entry name" value="TPR-like"/>
    <property type="match status" value="1"/>
</dbReference>
<dbReference type="EMBL" id="RQHW01000047">
    <property type="protein sequence ID" value="TGN18733.1"/>
    <property type="molecule type" value="Genomic_DNA"/>
</dbReference>
<evidence type="ECO:0000313" key="2">
    <source>
        <dbReference type="Proteomes" id="UP000298058"/>
    </source>
</evidence>
<protein>
    <submittedName>
        <fullName evidence="1">Tetratricopeptide repeat protein</fullName>
    </submittedName>
</protein>